<dbReference type="Pfam" id="PF05016">
    <property type="entry name" value="ParE_toxin"/>
    <property type="match status" value="1"/>
</dbReference>
<comment type="caution">
    <text evidence="2">The sequence shown here is derived from an EMBL/GenBank/DDBJ whole genome shotgun (WGS) entry which is preliminary data.</text>
</comment>
<dbReference type="EMBL" id="JAVDRF010000015">
    <property type="protein sequence ID" value="MDR6539215.1"/>
    <property type="molecule type" value="Genomic_DNA"/>
</dbReference>
<dbReference type="RefSeq" id="WP_309906726.1">
    <property type="nucleotide sequence ID" value="NZ_JAVDRF010000015.1"/>
</dbReference>
<proteinExistence type="predicted"/>
<dbReference type="Gene3D" id="3.30.2310.20">
    <property type="entry name" value="RelE-like"/>
    <property type="match status" value="1"/>
</dbReference>
<evidence type="ECO:0000256" key="1">
    <source>
        <dbReference type="ARBA" id="ARBA00022649"/>
    </source>
</evidence>
<gene>
    <name evidence="2" type="ORF">J2739_005011</name>
</gene>
<protein>
    <submittedName>
        <fullName evidence="2">Plasmid stabilization system protein ParE</fullName>
    </submittedName>
</protein>
<dbReference type="InterPro" id="IPR007712">
    <property type="entry name" value="RelE/ParE_toxin"/>
</dbReference>
<sequence length="103" mass="11844">MSYAVSLTREALEDLQRLESFLIDTALEHGDLDLPERALAAIQSEFRILERNPFTCRIAFDDRLERELVIPFGAAGYVALFHIISDLEVVVSAIRHQREDDYH</sequence>
<name>A0ABU1NL67_9BURK</name>
<reference evidence="2 3" key="1">
    <citation type="submission" date="2023-07" db="EMBL/GenBank/DDBJ databases">
        <title>Sorghum-associated microbial communities from plants grown in Nebraska, USA.</title>
        <authorList>
            <person name="Schachtman D."/>
        </authorList>
    </citation>
    <scope>NUCLEOTIDE SEQUENCE [LARGE SCALE GENOMIC DNA]</scope>
    <source>
        <strain evidence="2 3">DS1781</strain>
    </source>
</reference>
<keyword evidence="3" id="KW-1185">Reference proteome</keyword>
<dbReference type="InterPro" id="IPR035093">
    <property type="entry name" value="RelE/ParE_toxin_dom_sf"/>
</dbReference>
<keyword evidence="1" id="KW-1277">Toxin-antitoxin system</keyword>
<dbReference type="Proteomes" id="UP001184230">
    <property type="component" value="Unassembled WGS sequence"/>
</dbReference>
<evidence type="ECO:0000313" key="2">
    <source>
        <dbReference type="EMBL" id="MDR6539215.1"/>
    </source>
</evidence>
<evidence type="ECO:0000313" key="3">
    <source>
        <dbReference type="Proteomes" id="UP001184230"/>
    </source>
</evidence>
<accession>A0ABU1NL67</accession>
<organism evidence="2 3">
    <name type="scientific">Variovorax soli</name>
    <dbReference type="NCBI Taxonomy" id="376815"/>
    <lineage>
        <taxon>Bacteria</taxon>
        <taxon>Pseudomonadati</taxon>
        <taxon>Pseudomonadota</taxon>
        <taxon>Betaproteobacteria</taxon>
        <taxon>Burkholderiales</taxon>
        <taxon>Comamonadaceae</taxon>
        <taxon>Variovorax</taxon>
    </lineage>
</organism>